<feature type="transmembrane region" description="Helical" evidence="8">
    <location>
        <begin position="91"/>
        <end position="108"/>
    </location>
</feature>
<evidence type="ECO:0000256" key="2">
    <source>
        <dbReference type="ARBA" id="ARBA00022475"/>
    </source>
</evidence>
<evidence type="ECO:0000256" key="3">
    <source>
        <dbReference type="ARBA" id="ARBA00022676"/>
    </source>
</evidence>
<dbReference type="PANTHER" id="PTHR33908:SF11">
    <property type="entry name" value="MEMBRANE PROTEIN"/>
    <property type="match status" value="1"/>
</dbReference>
<feature type="transmembrane region" description="Helical" evidence="8">
    <location>
        <begin position="206"/>
        <end position="226"/>
    </location>
</feature>
<feature type="transmembrane region" description="Helical" evidence="8">
    <location>
        <begin position="333"/>
        <end position="352"/>
    </location>
</feature>
<proteinExistence type="predicted"/>
<keyword evidence="6 8" id="KW-1133">Transmembrane helix</keyword>
<dbReference type="EMBL" id="MGFS01000032">
    <property type="protein sequence ID" value="OGM10708.1"/>
    <property type="molecule type" value="Genomic_DNA"/>
</dbReference>
<feature type="transmembrane region" description="Helical" evidence="8">
    <location>
        <begin position="309"/>
        <end position="327"/>
    </location>
</feature>
<dbReference type="Proteomes" id="UP000177053">
    <property type="component" value="Unassembled WGS sequence"/>
</dbReference>
<keyword evidence="4" id="KW-0808">Transferase</keyword>
<evidence type="ECO:0000259" key="9">
    <source>
        <dbReference type="Pfam" id="PF13231"/>
    </source>
</evidence>
<dbReference type="GO" id="GO:0016763">
    <property type="term" value="F:pentosyltransferase activity"/>
    <property type="evidence" value="ECO:0007669"/>
    <property type="project" value="TreeGrafter"/>
</dbReference>
<feature type="transmembrane region" description="Helical" evidence="8">
    <location>
        <begin position="114"/>
        <end position="131"/>
    </location>
</feature>
<comment type="subcellular location">
    <subcellularLocation>
        <location evidence="1">Cell membrane</location>
        <topology evidence="1">Multi-pass membrane protein</topology>
    </subcellularLocation>
</comment>
<evidence type="ECO:0000256" key="1">
    <source>
        <dbReference type="ARBA" id="ARBA00004651"/>
    </source>
</evidence>
<feature type="transmembrane region" description="Helical" evidence="8">
    <location>
        <begin position="359"/>
        <end position="380"/>
    </location>
</feature>
<comment type="caution">
    <text evidence="10">The sequence shown here is derived from an EMBL/GenBank/DDBJ whole genome shotgun (WGS) entry which is preliminary data.</text>
</comment>
<dbReference type="AlphaFoldDB" id="A0A1F7X8I5"/>
<keyword evidence="2" id="KW-1003">Cell membrane</keyword>
<evidence type="ECO:0000256" key="7">
    <source>
        <dbReference type="ARBA" id="ARBA00023136"/>
    </source>
</evidence>
<gene>
    <name evidence="10" type="ORF">A2Z22_05395</name>
</gene>
<dbReference type="InterPro" id="IPR050297">
    <property type="entry name" value="LipidA_mod_glycosyltrf_83"/>
</dbReference>
<keyword evidence="3" id="KW-0328">Glycosyltransferase</keyword>
<dbReference type="PANTHER" id="PTHR33908">
    <property type="entry name" value="MANNOSYLTRANSFERASE YKCB-RELATED"/>
    <property type="match status" value="1"/>
</dbReference>
<dbReference type="GO" id="GO:0005886">
    <property type="term" value="C:plasma membrane"/>
    <property type="evidence" value="ECO:0007669"/>
    <property type="project" value="UniProtKB-SubCell"/>
</dbReference>
<feature type="transmembrane region" description="Helical" evidence="8">
    <location>
        <begin position="138"/>
        <end position="156"/>
    </location>
</feature>
<dbReference type="GO" id="GO:0009103">
    <property type="term" value="P:lipopolysaccharide biosynthetic process"/>
    <property type="evidence" value="ECO:0007669"/>
    <property type="project" value="UniProtKB-ARBA"/>
</dbReference>
<evidence type="ECO:0000313" key="11">
    <source>
        <dbReference type="Proteomes" id="UP000177053"/>
    </source>
</evidence>
<evidence type="ECO:0000256" key="4">
    <source>
        <dbReference type="ARBA" id="ARBA00022679"/>
    </source>
</evidence>
<keyword evidence="7 8" id="KW-0472">Membrane</keyword>
<accession>A0A1F7X8I5</accession>
<protein>
    <recommendedName>
        <fullName evidence="9">Glycosyltransferase RgtA/B/C/D-like domain-containing protein</fullName>
    </recommendedName>
</protein>
<evidence type="ECO:0000256" key="5">
    <source>
        <dbReference type="ARBA" id="ARBA00022692"/>
    </source>
</evidence>
<keyword evidence="5 8" id="KW-0812">Transmembrane</keyword>
<name>A0A1F7X8I5_9BACT</name>
<dbReference type="InterPro" id="IPR038731">
    <property type="entry name" value="RgtA/B/C-like"/>
</dbReference>
<dbReference type="Pfam" id="PF13231">
    <property type="entry name" value="PMT_2"/>
    <property type="match status" value="1"/>
</dbReference>
<evidence type="ECO:0000313" key="10">
    <source>
        <dbReference type="EMBL" id="OGM10708.1"/>
    </source>
</evidence>
<feature type="transmembrane region" description="Helical" evidence="8">
    <location>
        <begin position="282"/>
        <end position="302"/>
    </location>
</feature>
<sequence length="515" mass="59124">MKRNLILILLVSAVLRLFQLSSFPPHLRNDEAALGYNAYSIIKTLKDEHRKTLPILFQSFGDWKPGLYIYLTIPFILIFGLTDIAVRLTGAISGVFAVFLIYVLSLQIFKERKIATYSAFLLAIAPWHIAFSRGAWEAQVTVTLTLAALIFFFKALEKENRFLLISVFLFGSTFLMSHSAKASTPLVIIPLFISFRKELLKIKPKILLFSLLLFTIISFPVIFSFINGKNTRVASLFYLSNINNYGINTQVEDIGKKWLDHFSLQTLFLNGDGNPQHSASEFGALMIMDVFLFLFGVVYFFQQNIKKEVSSFILLWFLLAPFSSSLAKEGVNFVRFLNIFIPITFILALGVCSIRKKALFPIFIALYLVNFIIFLDAYFIHAPKKTGAWQYGYKQMVDIITPIQKYYQKIYIPQSSDQAYIFFLFYQKYSPHQYQKRSLNVSDSKQSSSGMDQVSSLDNIEFVDFNTFEPPQEKNSLIIVPVVGNYPVSNYEYKTLYEIKDTLGFPIYRIVSNKQ</sequence>
<feature type="domain" description="Glycosyltransferase RgtA/B/C/D-like" evidence="9">
    <location>
        <begin position="67"/>
        <end position="218"/>
    </location>
</feature>
<feature type="transmembrane region" description="Helical" evidence="8">
    <location>
        <begin position="67"/>
        <end position="86"/>
    </location>
</feature>
<organism evidence="10 11">
    <name type="scientific">Candidatus Woesebacteria bacterium RBG_16_34_12</name>
    <dbReference type="NCBI Taxonomy" id="1802480"/>
    <lineage>
        <taxon>Bacteria</taxon>
        <taxon>Candidatus Woeseibacteriota</taxon>
    </lineage>
</organism>
<evidence type="ECO:0000256" key="6">
    <source>
        <dbReference type="ARBA" id="ARBA00022989"/>
    </source>
</evidence>
<reference evidence="10 11" key="1">
    <citation type="journal article" date="2016" name="Nat. Commun.">
        <title>Thousands of microbial genomes shed light on interconnected biogeochemical processes in an aquifer system.</title>
        <authorList>
            <person name="Anantharaman K."/>
            <person name="Brown C.T."/>
            <person name="Hug L.A."/>
            <person name="Sharon I."/>
            <person name="Castelle C.J."/>
            <person name="Probst A.J."/>
            <person name="Thomas B.C."/>
            <person name="Singh A."/>
            <person name="Wilkins M.J."/>
            <person name="Karaoz U."/>
            <person name="Brodie E.L."/>
            <person name="Williams K.H."/>
            <person name="Hubbard S.S."/>
            <person name="Banfield J.F."/>
        </authorList>
    </citation>
    <scope>NUCLEOTIDE SEQUENCE [LARGE SCALE GENOMIC DNA]</scope>
</reference>
<evidence type="ECO:0000256" key="8">
    <source>
        <dbReference type="SAM" id="Phobius"/>
    </source>
</evidence>